<name>A0A366JH57_9GAMM</name>
<dbReference type="Proteomes" id="UP000252792">
    <property type="component" value="Unassembled WGS sequence"/>
</dbReference>
<organism evidence="1 2">
    <name type="scientific">Marinomonas rhizomae</name>
    <dbReference type="NCBI Taxonomy" id="491948"/>
    <lineage>
        <taxon>Bacteria</taxon>
        <taxon>Pseudomonadati</taxon>
        <taxon>Pseudomonadota</taxon>
        <taxon>Gammaproteobacteria</taxon>
        <taxon>Oceanospirillales</taxon>
        <taxon>Oceanospirillaceae</taxon>
        <taxon>Marinomonas</taxon>
    </lineage>
</organism>
<dbReference type="AlphaFoldDB" id="A0A366JH57"/>
<dbReference type="EMBL" id="QNSE01000001">
    <property type="protein sequence ID" value="RBP85779.1"/>
    <property type="molecule type" value="Genomic_DNA"/>
</dbReference>
<keyword evidence="2" id="KW-1185">Reference proteome</keyword>
<reference evidence="1 2" key="1">
    <citation type="submission" date="2018-06" db="EMBL/GenBank/DDBJ databases">
        <title>Genomic Encyclopedia of Type Strains, Phase III (KMG-III): the genomes of soil and plant-associated and newly described type strains.</title>
        <authorList>
            <person name="Whitman W."/>
        </authorList>
    </citation>
    <scope>NUCLEOTIDE SEQUENCE [LARGE SCALE GENOMIC DNA]</scope>
    <source>
        <strain evidence="1 2">CECT 7377</strain>
    </source>
</reference>
<proteinExistence type="predicted"/>
<accession>A0A366JH57</accession>
<evidence type="ECO:0000313" key="1">
    <source>
        <dbReference type="EMBL" id="RBP85779.1"/>
    </source>
</evidence>
<evidence type="ECO:0000313" key="2">
    <source>
        <dbReference type="Proteomes" id="UP000252792"/>
    </source>
</evidence>
<comment type="caution">
    <text evidence="1">The sequence shown here is derived from an EMBL/GenBank/DDBJ whole genome shotgun (WGS) entry which is preliminary data.</text>
</comment>
<gene>
    <name evidence="1" type="ORF">DFP80_101274</name>
</gene>
<protein>
    <submittedName>
        <fullName evidence="1">Uncharacterized protein</fullName>
    </submittedName>
</protein>
<sequence length="32" mass="3779">MIYKLRNGQAKNIEDFSEMLKTNLISPYSINF</sequence>